<feature type="transmembrane region" description="Helical" evidence="1">
    <location>
        <begin position="123"/>
        <end position="139"/>
    </location>
</feature>
<sequence length="144" mass="15815">MGPLFLGWQWRAHTQDMIAAMLPAEGQIVQVIPLANSKGKALFYPIVEFCTAEGQTIRFQGSTGSNPPAHRVGDKVQVRYDPQSPESAVVDSWDLWLPSILFIGTGGFFVLVGFLFVFDALAALLRLGGLVGLLGFVLLRQRRQ</sequence>
<feature type="domain" description="DUF3592" evidence="2">
    <location>
        <begin position="25"/>
        <end position="93"/>
    </location>
</feature>
<organism evidence="3 4">
    <name type="scientific">Caldilinea aerophila (strain DSM 14535 / JCM 11387 / NBRC 104270 / STL-6-O1)</name>
    <dbReference type="NCBI Taxonomy" id="926550"/>
    <lineage>
        <taxon>Bacteria</taxon>
        <taxon>Bacillati</taxon>
        <taxon>Chloroflexota</taxon>
        <taxon>Caldilineae</taxon>
        <taxon>Caldilineales</taxon>
        <taxon>Caldilineaceae</taxon>
        <taxon>Caldilinea</taxon>
    </lineage>
</organism>
<keyword evidence="1" id="KW-0812">Transmembrane</keyword>
<proteinExistence type="predicted"/>
<feature type="transmembrane region" description="Helical" evidence="1">
    <location>
        <begin position="95"/>
        <end position="117"/>
    </location>
</feature>
<dbReference type="AlphaFoldDB" id="I0I0N8"/>
<dbReference type="Pfam" id="PF12158">
    <property type="entry name" value="DUF3592"/>
    <property type="match status" value="1"/>
</dbReference>
<keyword evidence="1" id="KW-0472">Membrane</keyword>
<protein>
    <recommendedName>
        <fullName evidence="2">DUF3592 domain-containing protein</fullName>
    </recommendedName>
</protein>
<accession>I0I0N8</accession>
<gene>
    <name evidence="3" type="ordered locus">CLDAP_07860</name>
</gene>
<name>I0I0N8_CALAS</name>
<evidence type="ECO:0000259" key="2">
    <source>
        <dbReference type="Pfam" id="PF12158"/>
    </source>
</evidence>
<keyword evidence="4" id="KW-1185">Reference proteome</keyword>
<dbReference type="eggNOG" id="ENOG503344A">
    <property type="taxonomic scope" value="Bacteria"/>
</dbReference>
<dbReference type="KEGG" id="cap:CLDAP_07860"/>
<dbReference type="STRING" id="926550.CLDAP_07860"/>
<evidence type="ECO:0000313" key="4">
    <source>
        <dbReference type="Proteomes" id="UP000007880"/>
    </source>
</evidence>
<dbReference type="Proteomes" id="UP000007880">
    <property type="component" value="Chromosome"/>
</dbReference>
<reference evidence="3 4" key="1">
    <citation type="submission" date="2012-02" db="EMBL/GenBank/DDBJ databases">
        <title>Complete genome sequence of Caldilinea aerophila DSM 14535 (= NBRC 102666).</title>
        <authorList>
            <person name="Oguchi A."/>
            <person name="Hosoyama A."/>
            <person name="Sekine M."/>
            <person name="Fukai R."/>
            <person name="Kato Y."/>
            <person name="Nakamura S."/>
            <person name="Hanada S."/>
            <person name="Yamazaki S."/>
            <person name="Fujita N."/>
        </authorList>
    </citation>
    <scope>NUCLEOTIDE SEQUENCE [LARGE SCALE GENOMIC DNA]</scope>
    <source>
        <strain evidence="4">DSM 14535 / JCM 11387 / NBRC 104270 / STL-6-O1</strain>
    </source>
</reference>
<evidence type="ECO:0000313" key="3">
    <source>
        <dbReference type="EMBL" id="BAL98825.1"/>
    </source>
</evidence>
<dbReference type="InterPro" id="IPR021994">
    <property type="entry name" value="DUF3592"/>
</dbReference>
<dbReference type="EMBL" id="AP012337">
    <property type="protein sequence ID" value="BAL98825.1"/>
    <property type="molecule type" value="Genomic_DNA"/>
</dbReference>
<dbReference type="HOGENOM" id="CLU_142306_0_0_0"/>
<evidence type="ECO:0000256" key="1">
    <source>
        <dbReference type="SAM" id="Phobius"/>
    </source>
</evidence>
<keyword evidence="1" id="KW-1133">Transmembrane helix</keyword>